<keyword evidence="3" id="KW-1185">Reference proteome</keyword>
<evidence type="ECO:0000313" key="2">
    <source>
        <dbReference type="EMBL" id="EIE20190.1"/>
    </source>
</evidence>
<comment type="caution">
    <text evidence="2">The sequence shown here is derived from an EMBL/GenBank/DDBJ whole genome shotgun (WGS) entry which is preliminary data.</text>
</comment>
<proteinExistence type="predicted"/>
<dbReference type="KEGG" id="csl:COCSUDRAFT_34067"/>
<dbReference type="RefSeq" id="XP_005644734.1">
    <property type="nucleotide sequence ID" value="XM_005644677.1"/>
</dbReference>
<dbReference type="Proteomes" id="UP000007264">
    <property type="component" value="Unassembled WGS sequence"/>
</dbReference>
<feature type="compositionally biased region" description="Polar residues" evidence="1">
    <location>
        <begin position="1"/>
        <end position="23"/>
    </location>
</feature>
<evidence type="ECO:0000313" key="3">
    <source>
        <dbReference type="Proteomes" id="UP000007264"/>
    </source>
</evidence>
<feature type="region of interest" description="Disordered" evidence="1">
    <location>
        <begin position="1"/>
        <end position="27"/>
    </location>
</feature>
<gene>
    <name evidence="2" type="ORF">COCSUDRAFT_34067</name>
</gene>
<accession>I0YP71</accession>
<dbReference type="EMBL" id="AGSI01000016">
    <property type="protein sequence ID" value="EIE20190.1"/>
    <property type="molecule type" value="Genomic_DNA"/>
</dbReference>
<evidence type="ECO:0000256" key="1">
    <source>
        <dbReference type="SAM" id="MobiDB-lite"/>
    </source>
</evidence>
<protein>
    <submittedName>
        <fullName evidence="2">Uncharacterized protein</fullName>
    </submittedName>
</protein>
<sequence length="57" mass="6152">MNQRPPQLCSQQTPKQQKASPVQESAMAQVLNDSQLLSSNSGNNIMSGMIYAIQSTA</sequence>
<reference evidence="2 3" key="1">
    <citation type="journal article" date="2012" name="Genome Biol.">
        <title>The genome of the polar eukaryotic microalga coccomyxa subellipsoidea reveals traits of cold adaptation.</title>
        <authorList>
            <person name="Blanc G."/>
            <person name="Agarkova I."/>
            <person name="Grimwood J."/>
            <person name="Kuo A."/>
            <person name="Brueggeman A."/>
            <person name="Dunigan D."/>
            <person name="Gurnon J."/>
            <person name="Ladunga I."/>
            <person name="Lindquist E."/>
            <person name="Lucas S."/>
            <person name="Pangilinan J."/>
            <person name="Proschold T."/>
            <person name="Salamov A."/>
            <person name="Schmutz J."/>
            <person name="Weeks D."/>
            <person name="Yamada T."/>
            <person name="Claverie J.M."/>
            <person name="Grigoriev I."/>
            <person name="Van Etten J."/>
            <person name="Lomsadze A."/>
            <person name="Borodovsky M."/>
        </authorList>
    </citation>
    <scope>NUCLEOTIDE SEQUENCE [LARGE SCALE GENOMIC DNA]</scope>
    <source>
        <strain evidence="2 3">C-169</strain>
    </source>
</reference>
<organism evidence="2 3">
    <name type="scientific">Coccomyxa subellipsoidea (strain C-169)</name>
    <name type="common">Green microalga</name>
    <dbReference type="NCBI Taxonomy" id="574566"/>
    <lineage>
        <taxon>Eukaryota</taxon>
        <taxon>Viridiplantae</taxon>
        <taxon>Chlorophyta</taxon>
        <taxon>core chlorophytes</taxon>
        <taxon>Trebouxiophyceae</taxon>
        <taxon>Trebouxiophyceae incertae sedis</taxon>
        <taxon>Coccomyxaceae</taxon>
        <taxon>Coccomyxa</taxon>
        <taxon>Coccomyxa subellipsoidea</taxon>
    </lineage>
</organism>
<dbReference type="AlphaFoldDB" id="I0YP71"/>
<name>I0YP71_COCSC</name>
<dbReference type="GeneID" id="17038166"/>